<keyword evidence="2" id="KW-0406">Ion transport</keyword>
<evidence type="ECO:0008006" key="6">
    <source>
        <dbReference type="Google" id="ProtNLM"/>
    </source>
</evidence>
<keyword evidence="2" id="KW-0813">Transport</keyword>
<feature type="transmembrane region" description="Helical" evidence="3">
    <location>
        <begin position="46"/>
        <end position="66"/>
    </location>
</feature>
<keyword evidence="5" id="KW-1185">Reference proteome</keyword>
<evidence type="ECO:0000256" key="1">
    <source>
        <dbReference type="ARBA" id="ARBA00022781"/>
    </source>
</evidence>
<gene>
    <name evidence="4" type="ORF">BKP35_17635</name>
</gene>
<evidence type="ECO:0000313" key="4">
    <source>
        <dbReference type="EMBL" id="OIJ08540.1"/>
    </source>
</evidence>
<dbReference type="Proteomes" id="UP000180098">
    <property type="component" value="Unassembled WGS sequence"/>
</dbReference>
<dbReference type="OrthoDB" id="10002612at2"/>
<keyword evidence="3" id="KW-0812">Transmembrane</keyword>
<evidence type="ECO:0000256" key="3">
    <source>
        <dbReference type="SAM" id="Phobius"/>
    </source>
</evidence>
<keyword evidence="3" id="KW-0472">Membrane</keyword>
<feature type="transmembrane region" description="Helical" evidence="3">
    <location>
        <begin position="6"/>
        <end position="25"/>
    </location>
</feature>
<sequence length="69" mass="7760">MEILLLIAAIIGVFGILIVYKLSMAKIVEAIKQKDYKTVNKVQTQMFVRIAIVEVIPVILIVIAILDMF</sequence>
<dbReference type="GO" id="GO:1902600">
    <property type="term" value="P:proton transmembrane transport"/>
    <property type="evidence" value="ECO:0007669"/>
    <property type="project" value="UniProtKB-KW"/>
</dbReference>
<reference evidence="4 5" key="1">
    <citation type="submission" date="2016-10" db="EMBL/GenBank/DDBJ databases">
        <title>Draft genome sequences of four alkaliphilic bacteria belonging to the Anaerobacillus genus.</title>
        <authorList>
            <person name="Bassil N.M."/>
            <person name="Lloyd J.R."/>
        </authorList>
    </citation>
    <scope>NUCLEOTIDE SEQUENCE [LARGE SCALE GENOMIC DNA]</scope>
    <source>
        <strain evidence="4 5">DSM 15340</strain>
    </source>
</reference>
<dbReference type="Gene3D" id="1.20.20.10">
    <property type="entry name" value="F1F0 ATP synthase subunit C"/>
    <property type="match status" value="1"/>
</dbReference>
<keyword evidence="1" id="KW-0375">Hydrogen ion transport</keyword>
<dbReference type="RefSeq" id="WP_071314700.1">
    <property type="nucleotide sequence ID" value="NZ_MLQQ01000052.1"/>
</dbReference>
<comment type="caution">
    <text evidence="4">The sequence shown here is derived from an EMBL/GenBank/DDBJ whole genome shotgun (WGS) entry which is preliminary data.</text>
</comment>
<accession>A0A1S2L8E3</accession>
<evidence type="ECO:0000256" key="2">
    <source>
        <dbReference type="ARBA" id="ARBA00023065"/>
    </source>
</evidence>
<proteinExistence type="predicted"/>
<dbReference type="AlphaFoldDB" id="A0A1S2L8E3"/>
<dbReference type="InterPro" id="IPR038662">
    <property type="entry name" value="ATP_synth_F0_csu_sf"/>
</dbReference>
<dbReference type="EMBL" id="MLQQ01000052">
    <property type="protein sequence ID" value="OIJ08540.1"/>
    <property type="molecule type" value="Genomic_DNA"/>
</dbReference>
<evidence type="ECO:0000313" key="5">
    <source>
        <dbReference type="Proteomes" id="UP000180098"/>
    </source>
</evidence>
<organism evidence="4 5">
    <name type="scientific">Anaerobacillus arseniciselenatis</name>
    <dbReference type="NCBI Taxonomy" id="85682"/>
    <lineage>
        <taxon>Bacteria</taxon>
        <taxon>Bacillati</taxon>
        <taxon>Bacillota</taxon>
        <taxon>Bacilli</taxon>
        <taxon>Bacillales</taxon>
        <taxon>Bacillaceae</taxon>
        <taxon>Anaerobacillus</taxon>
    </lineage>
</organism>
<keyword evidence="3" id="KW-1133">Transmembrane helix</keyword>
<protein>
    <recommendedName>
        <fullName evidence="6">ATP synthase F(0) sector subunit c</fullName>
    </recommendedName>
</protein>
<name>A0A1S2L8E3_9BACI</name>